<organism evidence="2 3">
    <name type="scientific">Loxostege sticticalis</name>
    <name type="common">Beet webworm moth</name>
    <dbReference type="NCBI Taxonomy" id="481309"/>
    <lineage>
        <taxon>Eukaryota</taxon>
        <taxon>Metazoa</taxon>
        <taxon>Ecdysozoa</taxon>
        <taxon>Arthropoda</taxon>
        <taxon>Hexapoda</taxon>
        <taxon>Insecta</taxon>
        <taxon>Pterygota</taxon>
        <taxon>Neoptera</taxon>
        <taxon>Endopterygota</taxon>
        <taxon>Lepidoptera</taxon>
        <taxon>Glossata</taxon>
        <taxon>Ditrysia</taxon>
        <taxon>Pyraloidea</taxon>
        <taxon>Crambidae</taxon>
        <taxon>Pyraustinae</taxon>
        <taxon>Loxostege</taxon>
    </lineage>
</organism>
<evidence type="ECO:0000256" key="1">
    <source>
        <dbReference type="SAM" id="MobiDB-lite"/>
    </source>
</evidence>
<feature type="region of interest" description="Disordered" evidence="1">
    <location>
        <begin position="23"/>
        <end position="55"/>
    </location>
</feature>
<dbReference type="EMBL" id="JBEDNZ010000015">
    <property type="protein sequence ID" value="KAL0829014.1"/>
    <property type="molecule type" value="Genomic_DNA"/>
</dbReference>
<name>A0ABD0STD6_LOXSC</name>
<protein>
    <submittedName>
        <fullName evidence="2">Uncharacterized protein</fullName>
    </submittedName>
</protein>
<reference evidence="2 3" key="1">
    <citation type="submission" date="2024-06" db="EMBL/GenBank/DDBJ databases">
        <title>A chromosome-level genome assembly of beet webworm, Loxostege sticticalis.</title>
        <authorList>
            <person name="Zhang Y."/>
        </authorList>
    </citation>
    <scope>NUCLEOTIDE SEQUENCE [LARGE SCALE GENOMIC DNA]</scope>
    <source>
        <strain evidence="2">AQ028</strain>
        <tissue evidence="2">Male pupae</tissue>
    </source>
</reference>
<evidence type="ECO:0000313" key="2">
    <source>
        <dbReference type="EMBL" id="KAL0829014.1"/>
    </source>
</evidence>
<sequence length="55" mass="6036">VFNVPPPHDALSVMALELEPCARETPPCVPPKLRQKKNRSTEPDAATTNSEEHDA</sequence>
<dbReference type="Proteomes" id="UP001549921">
    <property type="component" value="Unassembled WGS sequence"/>
</dbReference>
<evidence type="ECO:0000313" key="3">
    <source>
        <dbReference type="Proteomes" id="UP001549921"/>
    </source>
</evidence>
<proteinExistence type="predicted"/>
<accession>A0ABD0STD6</accession>
<comment type="caution">
    <text evidence="2">The sequence shown here is derived from an EMBL/GenBank/DDBJ whole genome shotgun (WGS) entry which is preliminary data.</text>
</comment>
<feature type="non-terminal residue" evidence="2">
    <location>
        <position position="1"/>
    </location>
</feature>
<gene>
    <name evidence="2" type="ORF">ABMA28_003886</name>
</gene>
<dbReference type="AlphaFoldDB" id="A0ABD0STD6"/>